<sequence>MRPLFSSPVRQPSSSRLATVRHSEATAMLNYMAATESAKARMCSQSALRQRSMTPERDLRGGATAKKRLSFLEGYCQSFRSLSFKSVSSYAVLERVSSVRVESVGMLELSS</sequence>
<gene>
    <name evidence="2" type="ORF">J5N97_026453</name>
</gene>
<accession>A0A9D5C2F2</accession>
<dbReference type="OrthoDB" id="776767at2759"/>
<organism evidence="2 3">
    <name type="scientific">Dioscorea zingiberensis</name>
    <dbReference type="NCBI Taxonomy" id="325984"/>
    <lineage>
        <taxon>Eukaryota</taxon>
        <taxon>Viridiplantae</taxon>
        <taxon>Streptophyta</taxon>
        <taxon>Embryophyta</taxon>
        <taxon>Tracheophyta</taxon>
        <taxon>Spermatophyta</taxon>
        <taxon>Magnoliopsida</taxon>
        <taxon>Liliopsida</taxon>
        <taxon>Dioscoreales</taxon>
        <taxon>Dioscoreaceae</taxon>
        <taxon>Dioscorea</taxon>
    </lineage>
</organism>
<dbReference type="Proteomes" id="UP001085076">
    <property type="component" value="Miscellaneous, Linkage group lg08"/>
</dbReference>
<evidence type="ECO:0000259" key="1">
    <source>
        <dbReference type="Pfam" id="PF13178"/>
    </source>
</evidence>
<proteinExistence type="predicted"/>
<dbReference type="AlphaFoldDB" id="A0A9D5C2F2"/>
<protein>
    <recommendedName>
        <fullName evidence="1">DUF4005 domain-containing protein</fullName>
    </recommendedName>
</protein>
<feature type="domain" description="DUF4005" evidence="1">
    <location>
        <begin position="19"/>
        <end position="72"/>
    </location>
</feature>
<reference evidence="2" key="1">
    <citation type="submission" date="2021-03" db="EMBL/GenBank/DDBJ databases">
        <authorList>
            <person name="Li Z."/>
            <person name="Yang C."/>
        </authorList>
    </citation>
    <scope>NUCLEOTIDE SEQUENCE</scope>
    <source>
        <strain evidence="2">Dzin_1.0</strain>
        <tissue evidence="2">Leaf</tissue>
    </source>
</reference>
<dbReference type="Pfam" id="PF13178">
    <property type="entry name" value="DUF4005"/>
    <property type="match status" value="1"/>
</dbReference>
<name>A0A9D5C2F2_9LILI</name>
<dbReference type="EMBL" id="JAGGNH010000008">
    <property type="protein sequence ID" value="KAJ0965315.1"/>
    <property type="molecule type" value="Genomic_DNA"/>
</dbReference>
<keyword evidence="3" id="KW-1185">Reference proteome</keyword>
<comment type="caution">
    <text evidence="2">The sequence shown here is derived from an EMBL/GenBank/DDBJ whole genome shotgun (WGS) entry which is preliminary data.</text>
</comment>
<evidence type="ECO:0000313" key="3">
    <source>
        <dbReference type="Proteomes" id="UP001085076"/>
    </source>
</evidence>
<evidence type="ECO:0000313" key="2">
    <source>
        <dbReference type="EMBL" id="KAJ0965315.1"/>
    </source>
</evidence>
<dbReference type="InterPro" id="IPR025064">
    <property type="entry name" value="DUF4005"/>
</dbReference>
<reference evidence="2" key="2">
    <citation type="journal article" date="2022" name="Hortic Res">
        <title>The genome of Dioscorea zingiberensis sheds light on the biosynthesis, origin and evolution of the medicinally important diosgenin saponins.</title>
        <authorList>
            <person name="Li Y."/>
            <person name="Tan C."/>
            <person name="Li Z."/>
            <person name="Guo J."/>
            <person name="Li S."/>
            <person name="Chen X."/>
            <person name="Wang C."/>
            <person name="Dai X."/>
            <person name="Yang H."/>
            <person name="Song W."/>
            <person name="Hou L."/>
            <person name="Xu J."/>
            <person name="Tong Z."/>
            <person name="Xu A."/>
            <person name="Yuan X."/>
            <person name="Wang W."/>
            <person name="Yang Q."/>
            <person name="Chen L."/>
            <person name="Sun Z."/>
            <person name="Wang K."/>
            <person name="Pan B."/>
            <person name="Chen J."/>
            <person name="Bao Y."/>
            <person name="Liu F."/>
            <person name="Qi X."/>
            <person name="Gang D.R."/>
            <person name="Wen J."/>
            <person name="Li J."/>
        </authorList>
    </citation>
    <scope>NUCLEOTIDE SEQUENCE</scope>
    <source>
        <strain evidence="2">Dzin_1.0</strain>
    </source>
</reference>